<dbReference type="Proteomes" id="UP000663722">
    <property type="component" value="Chromosome"/>
</dbReference>
<reference evidence="1" key="1">
    <citation type="journal article" date="2021" name="Microb. Physiol.">
        <title>Proteogenomic Insights into the Physiology of Marine, Sulfate-Reducing, Filamentous Desulfonema limicola and Desulfonema magnum.</title>
        <authorList>
            <person name="Schnaars V."/>
            <person name="Wohlbrand L."/>
            <person name="Scheve S."/>
            <person name="Hinrichs C."/>
            <person name="Reinhardt R."/>
            <person name="Rabus R."/>
        </authorList>
    </citation>
    <scope>NUCLEOTIDE SEQUENCE</scope>
    <source>
        <strain evidence="1">4be13</strain>
    </source>
</reference>
<evidence type="ECO:0000313" key="1">
    <source>
        <dbReference type="EMBL" id="QTA86299.1"/>
    </source>
</evidence>
<name>A0A975BIG9_9BACT</name>
<sequence length="40" mass="4712">MVIEYYIYPPVFQSNFLFSEFICGSLPYLIGKQEIVIVFC</sequence>
<evidence type="ECO:0000313" key="2">
    <source>
        <dbReference type="Proteomes" id="UP000663722"/>
    </source>
</evidence>
<organism evidence="1 2">
    <name type="scientific">Desulfonema magnum</name>
    <dbReference type="NCBI Taxonomy" id="45655"/>
    <lineage>
        <taxon>Bacteria</taxon>
        <taxon>Pseudomonadati</taxon>
        <taxon>Thermodesulfobacteriota</taxon>
        <taxon>Desulfobacteria</taxon>
        <taxon>Desulfobacterales</taxon>
        <taxon>Desulfococcaceae</taxon>
        <taxon>Desulfonema</taxon>
    </lineage>
</organism>
<keyword evidence="2" id="KW-1185">Reference proteome</keyword>
<proteinExistence type="predicted"/>
<dbReference type="KEGG" id="dmm:dnm_023200"/>
<protein>
    <submittedName>
        <fullName evidence="1">Uncharacterized protein</fullName>
    </submittedName>
</protein>
<accession>A0A975BIG9</accession>
<dbReference type="EMBL" id="CP061800">
    <property type="protein sequence ID" value="QTA86299.1"/>
    <property type="molecule type" value="Genomic_DNA"/>
</dbReference>
<dbReference type="AlphaFoldDB" id="A0A975BIG9"/>
<gene>
    <name evidence="1" type="ORF">dnm_023200</name>
</gene>